<accession>A0ABM8RNT1</accession>
<reference evidence="1 2" key="1">
    <citation type="submission" date="2021-02" db="EMBL/GenBank/DDBJ databases">
        <authorList>
            <person name="Han P."/>
        </authorList>
    </citation>
    <scope>NUCLEOTIDE SEQUENCE [LARGE SCALE GENOMIC DNA]</scope>
    <source>
        <strain evidence="1">Candidatus Nitrospira sp. ZN2</strain>
    </source>
</reference>
<name>A0ABM8RNT1_9BACT</name>
<keyword evidence="2" id="KW-1185">Reference proteome</keyword>
<dbReference type="RefSeq" id="WP_213042862.1">
    <property type="nucleotide sequence ID" value="NZ_CAJNBJ010000016.1"/>
</dbReference>
<dbReference type="Proteomes" id="UP000675880">
    <property type="component" value="Unassembled WGS sequence"/>
</dbReference>
<dbReference type="EMBL" id="CAJNBJ010000016">
    <property type="protein sequence ID" value="CAE6763083.1"/>
    <property type="molecule type" value="Genomic_DNA"/>
</dbReference>
<proteinExistence type="predicted"/>
<gene>
    <name evidence="1" type="ORF">NSPZN2_30740</name>
</gene>
<comment type="caution">
    <text evidence="1">The sequence shown here is derived from an EMBL/GenBank/DDBJ whole genome shotgun (WGS) entry which is preliminary data.</text>
</comment>
<evidence type="ECO:0000313" key="1">
    <source>
        <dbReference type="EMBL" id="CAE6763083.1"/>
    </source>
</evidence>
<sequence length="76" mass="8853">MSQSDCLIALFGRPVWLRCKLCQRVNPVTEEEPSRARWLEEGAALEQHHVSPADLWWFQTVCEGCQRAQKEMNPVR</sequence>
<protein>
    <submittedName>
        <fullName evidence="1">Uncharacterized protein</fullName>
    </submittedName>
</protein>
<evidence type="ECO:0000313" key="2">
    <source>
        <dbReference type="Proteomes" id="UP000675880"/>
    </source>
</evidence>
<organism evidence="1 2">
    <name type="scientific">Nitrospira defluvii</name>
    <dbReference type="NCBI Taxonomy" id="330214"/>
    <lineage>
        <taxon>Bacteria</taxon>
        <taxon>Pseudomonadati</taxon>
        <taxon>Nitrospirota</taxon>
        <taxon>Nitrospiria</taxon>
        <taxon>Nitrospirales</taxon>
        <taxon>Nitrospiraceae</taxon>
        <taxon>Nitrospira</taxon>
    </lineage>
</organism>